<dbReference type="SMR" id="A0A078HWG6"/>
<gene>
    <name evidence="17" type="primary">BnaC09g15310D</name>
    <name evidence="16" type="ORF">DARMORV10_C09P22740.1</name>
    <name evidence="17" type="ORF">GSBRNA2T00074088001</name>
</gene>
<accession>A0A078HWG6</accession>
<reference evidence="17 18" key="1">
    <citation type="journal article" date="2014" name="Science">
        <title>Plant genetics. Early allopolyploid evolution in the post-Neolithic Brassica napus oilseed genome.</title>
        <authorList>
            <person name="Chalhoub B."/>
            <person name="Denoeud F."/>
            <person name="Liu S."/>
            <person name="Parkin I.A."/>
            <person name="Tang H."/>
            <person name="Wang X."/>
            <person name="Chiquet J."/>
            <person name="Belcram H."/>
            <person name="Tong C."/>
            <person name="Samans B."/>
            <person name="Correa M."/>
            <person name="Da Silva C."/>
            <person name="Just J."/>
            <person name="Falentin C."/>
            <person name="Koh C.S."/>
            <person name="Le Clainche I."/>
            <person name="Bernard M."/>
            <person name="Bento P."/>
            <person name="Noel B."/>
            <person name="Labadie K."/>
            <person name="Alberti A."/>
            <person name="Charles M."/>
            <person name="Arnaud D."/>
            <person name="Guo H."/>
            <person name="Daviaud C."/>
            <person name="Alamery S."/>
            <person name="Jabbari K."/>
            <person name="Zhao M."/>
            <person name="Edger P.P."/>
            <person name="Chelaifa H."/>
            <person name="Tack D."/>
            <person name="Lassalle G."/>
            <person name="Mestiri I."/>
            <person name="Schnel N."/>
            <person name="Le Paslier M.C."/>
            <person name="Fan G."/>
            <person name="Renault V."/>
            <person name="Bayer P.E."/>
            <person name="Golicz A.A."/>
            <person name="Manoli S."/>
            <person name="Lee T.H."/>
            <person name="Thi V.H."/>
            <person name="Chalabi S."/>
            <person name="Hu Q."/>
            <person name="Fan C."/>
            <person name="Tollenaere R."/>
            <person name="Lu Y."/>
            <person name="Battail C."/>
            <person name="Shen J."/>
            <person name="Sidebottom C.H."/>
            <person name="Wang X."/>
            <person name="Canaguier A."/>
            <person name="Chauveau A."/>
            <person name="Berard A."/>
            <person name="Deniot G."/>
            <person name="Guan M."/>
            <person name="Liu Z."/>
            <person name="Sun F."/>
            <person name="Lim Y.P."/>
            <person name="Lyons E."/>
            <person name="Town C.D."/>
            <person name="Bancroft I."/>
            <person name="Wang X."/>
            <person name="Meng J."/>
            <person name="Ma J."/>
            <person name="Pires J.C."/>
            <person name="King G.J."/>
            <person name="Brunel D."/>
            <person name="Delourme R."/>
            <person name="Renard M."/>
            <person name="Aury J.M."/>
            <person name="Adams K.L."/>
            <person name="Batley J."/>
            <person name="Snowdon R.J."/>
            <person name="Tost J."/>
            <person name="Edwards D."/>
            <person name="Zhou Y."/>
            <person name="Hua W."/>
            <person name="Sharpe A.G."/>
            <person name="Paterson A.H."/>
            <person name="Guan C."/>
            <person name="Wincker P."/>
        </authorList>
    </citation>
    <scope>NUCLEOTIDE SEQUENCE [LARGE SCALE GENOMIC DNA]</scope>
    <source>
        <strain evidence="18">cv. Darmor-bzh</strain>
    </source>
</reference>
<dbReference type="PRINTS" id="PR00420">
    <property type="entry name" value="RNGMNOXGNASE"/>
</dbReference>
<dbReference type="AlphaFoldDB" id="A0A078HWG6"/>
<evidence type="ECO:0000259" key="15">
    <source>
        <dbReference type="Pfam" id="PF08491"/>
    </source>
</evidence>
<evidence type="ECO:0000313" key="17">
    <source>
        <dbReference type="EMBL" id="CDY42056.1"/>
    </source>
</evidence>
<sequence>MLTTMMEPQLLGWLSPLVISVVLVISVFAFYGLLVKTRRNSNKLDSTTSKIHHDRTVTSTVGSLNVNGGDTVSDVIVVGAGVAGSALAYTLGKDNRRVHVIERDLSEPDRIVGELLQPGGYLKLLELGIEDCVEEIDAQRVYGYALFKNGKRIRLAYPLEKFHTDVSGRSFHNGRFIQRMREKAASLPNVQLEQGTVVSLLEENGTIKGVRYKNKAGEESTAFAALTIVCDGCFSNLRRSLCNPQVDVPSCFVGLVLENCNLPYANHGHVVLADPSPILMYPISSTEVRCLVDVPGQKVPSIANGEMENYLKTVVAPQMPHEVYDSFIAAVNKGNIKSMPNRSMPASPYPTPGALLMGDAFNMRHPLTGGGMTVALSDIVVLRNLLRPLRDLSDGSSLCKYLESFYTLRKPVASTINTLANALYKVFCSSKDEARNEMREACFDYLSLGGMCTSGPVSLLSGLNPRPLTLVCHFFAVAVYGVIRLLIPFPSPKRMWLGAKLISGASGIIFPIIKAEGVRQMFFPATVPAYYRAPPVKGETKCS</sequence>
<evidence type="ECO:0000256" key="1">
    <source>
        <dbReference type="ARBA" id="ARBA00001974"/>
    </source>
</evidence>
<dbReference type="GO" id="GO:0050660">
    <property type="term" value="F:flavin adenine dinucleotide binding"/>
    <property type="evidence" value="ECO:0007669"/>
    <property type="project" value="UniProtKB-UniRule"/>
</dbReference>
<reference evidence="16" key="3">
    <citation type="submission" date="2021-01" db="EMBL/GenBank/DDBJ databases">
        <authorList>
            <consortium name="Genoscope - CEA"/>
            <person name="William W."/>
        </authorList>
    </citation>
    <scope>NUCLEOTIDE SEQUENCE</scope>
</reference>
<dbReference type="PANTHER" id="PTHR10835:SF0">
    <property type="entry name" value="SQUALENE MONOOXYGENASE"/>
    <property type="match status" value="1"/>
</dbReference>
<dbReference type="EMBL" id="HG994373">
    <property type="protein sequence ID" value="CAF1726176.1"/>
    <property type="molecule type" value="Genomic_DNA"/>
</dbReference>
<evidence type="ECO:0000313" key="16">
    <source>
        <dbReference type="EMBL" id="CAF1726176.1"/>
    </source>
</evidence>
<proteinExistence type="inferred from homology"/>
<reference evidence="17" key="2">
    <citation type="submission" date="2014-06" db="EMBL/GenBank/DDBJ databases">
        <authorList>
            <person name="Genoscope - CEA"/>
        </authorList>
    </citation>
    <scope>NUCLEOTIDE SEQUENCE</scope>
</reference>
<feature type="transmembrane region" description="Helical" evidence="14">
    <location>
        <begin position="12"/>
        <end position="34"/>
    </location>
</feature>
<name>A0A078HWG6_BRANA</name>
<comment type="catalytic activity">
    <reaction evidence="13 14">
        <text>squalene + reduced [NADPH--hemoprotein reductase] + O2 = (S)-2,3-epoxysqualene + oxidized [NADPH--hemoprotein reductase] + H2O + H(+)</text>
        <dbReference type="Rhea" id="RHEA:25282"/>
        <dbReference type="Rhea" id="RHEA-COMP:11964"/>
        <dbReference type="Rhea" id="RHEA-COMP:11965"/>
        <dbReference type="ChEBI" id="CHEBI:15377"/>
        <dbReference type="ChEBI" id="CHEBI:15378"/>
        <dbReference type="ChEBI" id="CHEBI:15379"/>
        <dbReference type="ChEBI" id="CHEBI:15440"/>
        <dbReference type="ChEBI" id="CHEBI:15441"/>
        <dbReference type="ChEBI" id="CHEBI:57618"/>
        <dbReference type="ChEBI" id="CHEBI:58210"/>
        <dbReference type="EC" id="1.14.14.17"/>
    </reaction>
</comment>
<evidence type="ECO:0000256" key="4">
    <source>
        <dbReference type="ARBA" id="ARBA00005018"/>
    </source>
</evidence>
<dbReference type="GO" id="GO:0009725">
    <property type="term" value="P:response to hormone"/>
    <property type="evidence" value="ECO:0007669"/>
    <property type="project" value="UniProtKB-ARBA"/>
</dbReference>
<dbReference type="GO" id="GO:0004506">
    <property type="term" value="F:squalene monooxygenase activity"/>
    <property type="evidence" value="ECO:0000318"/>
    <property type="project" value="GO_Central"/>
</dbReference>
<evidence type="ECO:0000256" key="5">
    <source>
        <dbReference type="ARBA" id="ARBA00008802"/>
    </source>
</evidence>
<evidence type="ECO:0000256" key="13">
    <source>
        <dbReference type="ARBA" id="ARBA00048658"/>
    </source>
</evidence>
<evidence type="ECO:0000256" key="6">
    <source>
        <dbReference type="ARBA" id="ARBA00012312"/>
    </source>
</evidence>
<comment type="function">
    <text evidence="2 14">Catalyzes the stereospecific oxidation of squalene to (S)-2,3-epoxysqualene, and is considered to be a rate-limiting enzyme in steroid biosynthesis.</text>
</comment>
<organism evidence="17 18">
    <name type="scientific">Brassica napus</name>
    <name type="common">Rape</name>
    <dbReference type="NCBI Taxonomy" id="3708"/>
    <lineage>
        <taxon>Eukaryota</taxon>
        <taxon>Viridiplantae</taxon>
        <taxon>Streptophyta</taxon>
        <taxon>Embryophyta</taxon>
        <taxon>Tracheophyta</taxon>
        <taxon>Spermatophyta</taxon>
        <taxon>Magnoliopsida</taxon>
        <taxon>eudicotyledons</taxon>
        <taxon>Gunneridae</taxon>
        <taxon>Pentapetalae</taxon>
        <taxon>rosids</taxon>
        <taxon>malvids</taxon>
        <taxon>Brassicales</taxon>
        <taxon>Brassicaceae</taxon>
        <taxon>Brassiceae</taxon>
        <taxon>Brassica</taxon>
    </lineage>
</organism>
<dbReference type="EMBL" id="LK032513">
    <property type="protein sequence ID" value="CDY42056.1"/>
    <property type="molecule type" value="Genomic_DNA"/>
</dbReference>
<evidence type="ECO:0000256" key="8">
    <source>
        <dbReference type="ARBA" id="ARBA00022692"/>
    </source>
</evidence>
<protein>
    <recommendedName>
        <fullName evidence="6 14">Squalene monooxygenase</fullName>
        <ecNumber evidence="6 14">1.14.14.17</ecNumber>
    </recommendedName>
</protein>
<keyword evidence="18" id="KW-1185">Reference proteome</keyword>
<dbReference type="Proteomes" id="UP000028999">
    <property type="component" value="Unassembled WGS sequence"/>
</dbReference>
<comment type="similarity">
    <text evidence="5 14">Belongs to the squalene monooxygenase family.</text>
</comment>
<keyword evidence="12 14" id="KW-0472">Membrane</keyword>
<evidence type="ECO:0000313" key="18">
    <source>
        <dbReference type="Proteomes" id="UP000028999"/>
    </source>
</evidence>
<dbReference type="UniPathway" id="UPA00767">
    <property type="reaction ID" value="UER00752"/>
</dbReference>
<dbReference type="FunFam" id="3.50.50.60:FF:000074">
    <property type="entry name" value="Squalene monooxygenase 2"/>
    <property type="match status" value="1"/>
</dbReference>
<evidence type="ECO:0000256" key="14">
    <source>
        <dbReference type="RuleBase" id="RU367121"/>
    </source>
</evidence>
<keyword evidence="7 14" id="KW-0285">Flavoprotein</keyword>
<dbReference type="InterPro" id="IPR040125">
    <property type="entry name" value="Squalene_monox"/>
</dbReference>
<dbReference type="GO" id="GO:0005783">
    <property type="term" value="C:endoplasmic reticulum"/>
    <property type="evidence" value="ECO:0000318"/>
    <property type="project" value="GO_Central"/>
</dbReference>
<dbReference type="Pfam" id="PF08491">
    <property type="entry name" value="SE"/>
    <property type="match status" value="1"/>
</dbReference>
<comment type="caution">
    <text evidence="14">Lacks conserved residue(s) required for the propagation of feature annotation.</text>
</comment>
<dbReference type="STRING" id="3708.A0A078HWG6"/>
<dbReference type="PANTHER" id="PTHR10835">
    <property type="entry name" value="SQUALENE MONOOXYGENASE"/>
    <property type="match status" value="1"/>
</dbReference>
<comment type="cofactor">
    <cofactor evidence="1 14">
        <name>FAD</name>
        <dbReference type="ChEBI" id="CHEBI:57692"/>
    </cofactor>
</comment>
<dbReference type="GO" id="GO:0016020">
    <property type="term" value="C:membrane"/>
    <property type="evidence" value="ECO:0007669"/>
    <property type="project" value="UniProtKB-SubCell"/>
</dbReference>
<keyword evidence="10 14" id="KW-1133">Transmembrane helix</keyword>
<evidence type="ECO:0000256" key="12">
    <source>
        <dbReference type="ARBA" id="ARBA00023136"/>
    </source>
</evidence>
<dbReference type="Proteomes" id="UP001295469">
    <property type="component" value="Chromosome C09"/>
</dbReference>
<dbReference type="OrthoDB" id="1678617at2759"/>
<comment type="subcellular location">
    <subcellularLocation>
        <location evidence="3 14">Membrane</location>
        <topology evidence="3 14">Multi-pass membrane protein</topology>
    </subcellularLocation>
</comment>
<evidence type="ECO:0000256" key="11">
    <source>
        <dbReference type="ARBA" id="ARBA00023002"/>
    </source>
</evidence>
<dbReference type="EC" id="1.14.14.17" evidence="6 14"/>
<keyword evidence="11 14" id="KW-0560">Oxidoreductase</keyword>
<evidence type="ECO:0000256" key="3">
    <source>
        <dbReference type="ARBA" id="ARBA00004141"/>
    </source>
</evidence>
<dbReference type="PaxDb" id="3708-A0A078HWG6"/>
<dbReference type="SUPFAM" id="SSF51905">
    <property type="entry name" value="FAD/NAD(P)-binding domain"/>
    <property type="match status" value="1"/>
</dbReference>
<dbReference type="Gramene" id="CDY42056">
    <property type="protein sequence ID" value="CDY42056"/>
    <property type="gene ID" value="GSBRNA2T00074088001"/>
</dbReference>
<dbReference type="GO" id="GO:0016126">
    <property type="term" value="P:sterol biosynthetic process"/>
    <property type="evidence" value="ECO:0000318"/>
    <property type="project" value="GO_Central"/>
</dbReference>
<keyword evidence="8 14" id="KW-0812">Transmembrane</keyword>
<feature type="domain" description="Squalene epoxidase" evidence="15">
    <location>
        <begin position="223"/>
        <end position="496"/>
    </location>
</feature>
<dbReference type="Gene3D" id="3.50.50.60">
    <property type="entry name" value="FAD/NAD(P)-binding domain"/>
    <property type="match status" value="1"/>
</dbReference>
<dbReference type="Pfam" id="PF13450">
    <property type="entry name" value="NAD_binding_8"/>
    <property type="match status" value="1"/>
</dbReference>
<evidence type="ECO:0000256" key="2">
    <source>
        <dbReference type="ARBA" id="ARBA00002173"/>
    </source>
</evidence>
<dbReference type="InterPro" id="IPR036188">
    <property type="entry name" value="FAD/NAD-bd_sf"/>
</dbReference>
<keyword evidence="9 14" id="KW-0274">FAD</keyword>
<evidence type="ECO:0000256" key="7">
    <source>
        <dbReference type="ARBA" id="ARBA00022630"/>
    </source>
</evidence>
<dbReference type="OMA" id="AKRTFYW"/>
<dbReference type="InterPro" id="IPR013698">
    <property type="entry name" value="Squalene_epoxidase"/>
</dbReference>
<evidence type="ECO:0000256" key="9">
    <source>
        <dbReference type="ARBA" id="ARBA00022827"/>
    </source>
</evidence>
<evidence type="ECO:0000256" key="10">
    <source>
        <dbReference type="ARBA" id="ARBA00022989"/>
    </source>
</evidence>
<comment type="pathway">
    <text evidence="4">Terpene metabolism; lanosterol biosynthesis; lanosterol from farnesyl diphosphate: step 2/3.</text>
</comment>